<accession>A0ABX6LE65</accession>
<sequence>MYEREIILKSSLPVLLRDGGAGFAGSSGMYAADRREIFLQQRGKLANTSQAVPVAGKYPVCITWNSIYMQ</sequence>
<evidence type="ECO:0000313" key="1">
    <source>
        <dbReference type="EMBL" id="QJB38399.1"/>
    </source>
</evidence>
<gene>
    <name evidence="1" type="ORF">HF324_11195</name>
</gene>
<dbReference type="Proteomes" id="UP000503144">
    <property type="component" value="Chromosome"/>
</dbReference>
<reference evidence="2" key="1">
    <citation type="submission" date="2020-04" db="EMBL/GenBank/DDBJ databases">
        <authorList>
            <person name="Kittiwongwattana C."/>
        </authorList>
    </citation>
    <scope>NUCLEOTIDE SEQUENCE [LARGE SCALE GENOMIC DNA]</scope>
    <source>
        <strain evidence="2">1303</strain>
    </source>
</reference>
<reference evidence="1 2" key="2">
    <citation type="submission" date="2020-09" db="EMBL/GenBank/DDBJ databases">
        <authorList>
            <person name="Kittiwongwattana C."/>
        </authorList>
    </citation>
    <scope>NUCLEOTIDE SEQUENCE [LARGE SCALE GENOMIC DNA]</scope>
    <source>
        <strain evidence="1 2">1303</strain>
    </source>
</reference>
<dbReference type="EMBL" id="CP051204">
    <property type="protein sequence ID" value="QJB38399.1"/>
    <property type="molecule type" value="Genomic_DNA"/>
</dbReference>
<keyword evidence="2" id="KW-1185">Reference proteome</keyword>
<dbReference type="RefSeq" id="WP_168860637.1">
    <property type="nucleotide sequence ID" value="NZ_CP051204.2"/>
</dbReference>
<name>A0ABX6LE65_9BACT</name>
<proteinExistence type="predicted"/>
<organism evidence="1 2">
    <name type="scientific">Chitinophaga oryzae</name>
    <dbReference type="NCBI Taxonomy" id="2725414"/>
    <lineage>
        <taxon>Bacteria</taxon>
        <taxon>Pseudomonadati</taxon>
        <taxon>Bacteroidota</taxon>
        <taxon>Chitinophagia</taxon>
        <taxon>Chitinophagales</taxon>
        <taxon>Chitinophagaceae</taxon>
        <taxon>Chitinophaga</taxon>
    </lineage>
</organism>
<protein>
    <submittedName>
        <fullName evidence="1">Uncharacterized protein</fullName>
    </submittedName>
</protein>
<evidence type="ECO:0000313" key="2">
    <source>
        <dbReference type="Proteomes" id="UP000503144"/>
    </source>
</evidence>